<dbReference type="InterPro" id="IPR051322">
    <property type="entry name" value="AA_ABC_Transporter_Permease"/>
</dbReference>
<reference evidence="10 11" key="1">
    <citation type="submission" date="2018-09" db="EMBL/GenBank/DDBJ databases">
        <title>Zymobacter palmae IAM14233 (=T109) whole genome analysis.</title>
        <authorList>
            <person name="Yanase H."/>
        </authorList>
    </citation>
    <scope>NUCLEOTIDE SEQUENCE [LARGE SCALE GENOMIC DNA]</scope>
    <source>
        <strain evidence="10 11">IAM14233</strain>
    </source>
</reference>
<feature type="transmembrane region" description="Helical" evidence="8">
    <location>
        <begin position="202"/>
        <end position="222"/>
    </location>
</feature>
<keyword evidence="6 8" id="KW-1133">Transmembrane helix</keyword>
<evidence type="ECO:0000256" key="6">
    <source>
        <dbReference type="ARBA" id="ARBA00022989"/>
    </source>
</evidence>
<feature type="domain" description="ABC transmembrane type-1" evidence="9">
    <location>
        <begin position="28"/>
        <end position="222"/>
    </location>
</feature>
<comment type="similarity">
    <text evidence="2">Belongs to the binding-protein-dependent transport system permease family. CysTW subfamily.</text>
</comment>
<dbReference type="GO" id="GO:0005886">
    <property type="term" value="C:plasma membrane"/>
    <property type="evidence" value="ECO:0007669"/>
    <property type="project" value="UniProtKB-SubCell"/>
</dbReference>
<keyword evidence="11" id="KW-1185">Reference proteome</keyword>
<accession>A0A348HD82</accession>
<dbReference type="STRING" id="1123510.GCA_000620025_01570"/>
<name>A0A348HD82_9GAMM</name>
<dbReference type="OrthoDB" id="9793490at2"/>
<dbReference type="KEGG" id="zpl:ZBT109_0808"/>
<keyword evidence="5 8" id="KW-0812">Transmembrane</keyword>
<dbReference type="Gene3D" id="1.10.3720.10">
    <property type="entry name" value="MetI-like"/>
    <property type="match status" value="1"/>
</dbReference>
<keyword evidence="4" id="KW-1003">Cell membrane</keyword>
<dbReference type="InterPro" id="IPR000515">
    <property type="entry name" value="MetI-like"/>
</dbReference>
<dbReference type="FunFam" id="1.10.3720.10:FF:000002">
    <property type="entry name" value="D-methionine ABC transporter permease MetI"/>
    <property type="match status" value="1"/>
</dbReference>
<dbReference type="SUPFAM" id="SSF161098">
    <property type="entry name" value="MetI-like"/>
    <property type="match status" value="1"/>
</dbReference>
<comment type="subcellular location">
    <subcellularLocation>
        <location evidence="1 8">Cell membrane</location>
        <topology evidence="1 8">Multi-pass membrane protein</topology>
    </subcellularLocation>
</comment>
<keyword evidence="3 8" id="KW-0813">Transport</keyword>
<dbReference type="GO" id="GO:0048473">
    <property type="term" value="P:D-methionine transmembrane transport"/>
    <property type="evidence" value="ECO:0007669"/>
    <property type="project" value="TreeGrafter"/>
</dbReference>
<dbReference type="Pfam" id="PF00528">
    <property type="entry name" value="BPD_transp_1"/>
    <property type="match status" value="1"/>
</dbReference>
<dbReference type="CDD" id="cd06261">
    <property type="entry name" value="TM_PBP2"/>
    <property type="match status" value="1"/>
</dbReference>
<protein>
    <submittedName>
        <fullName evidence="10">ABC-type metal iontransport system, permease</fullName>
    </submittedName>
</protein>
<evidence type="ECO:0000256" key="2">
    <source>
        <dbReference type="ARBA" id="ARBA00007069"/>
    </source>
</evidence>
<dbReference type="PANTHER" id="PTHR30450:SF1">
    <property type="entry name" value="D-METHIONINE TRANSPORT SYSTEM PERMEASE PROTEIN METI-RELATED"/>
    <property type="match status" value="1"/>
</dbReference>
<feature type="transmembrane region" description="Helical" evidence="8">
    <location>
        <begin position="160"/>
        <end position="182"/>
    </location>
</feature>
<feature type="transmembrane region" description="Helical" evidence="8">
    <location>
        <begin position="67"/>
        <end position="91"/>
    </location>
</feature>
<dbReference type="PANTHER" id="PTHR30450">
    <property type="entry name" value="ABC TRANSPORTER PERMEASE"/>
    <property type="match status" value="1"/>
</dbReference>
<evidence type="ECO:0000256" key="4">
    <source>
        <dbReference type="ARBA" id="ARBA00022475"/>
    </source>
</evidence>
<evidence type="ECO:0000313" key="10">
    <source>
        <dbReference type="EMBL" id="BBG29584.1"/>
    </source>
</evidence>
<feature type="transmembrane region" description="Helical" evidence="8">
    <location>
        <begin position="32"/>
        <end position="55"/>
    </location>
</feature>
<sequence>MSLASLSDSSHFFGLLPNVTWDMLQTATLQTLYMAFVSALIVCLLGLTIGVFLFLTSPGQALDRPWIYRPLALAVNTLRAIPFIILLVLLIPFTKFLVHTTLGPTAILPTLIIGAAPFYARLVEIALKEVDHGVLEAAQAMGCNLRHIIFKILLPESSPALVSGIAVTTILMIGYTAMAGFVGGGGLGDLAYNFGHQRGMTDVTVCTTLILLALVIIVQFVSDRVTRRLDKR</sequence>
<evidence type="ECO:0000313" key="11">
    <source>
        <dbReference type="Proteomes" id="UP000267342"/>
    </source>
</evidence>
<feature type="transmembrane region" description="Helical" evidence="8">
    <location>
        <begin position="97"/>
        <end position="120"/>
    </location>
</feature>
<evidence type="ECO:0000256" key="3">
    <source>
        <dbReference type="ARBA" id="ARBA00022448"/>
    </source>
</evidence>
<organism evidence="10 11">
    <name type="scientific">Zymobacter palmae</name>
    <dbReference type="NCBI Taxonomy" id="33074"/>
    <lineage>
        <taxon>Bacteria</taxon>
        <taxon>Pseudomonadati</taxon>
        <taxon>Pseudomonadota</taxon>
        <taxon>Gammaproteobacteria</taxon>
        <taxon>Oceanospirillales</taxon>
        <taxon>Halomonadaceae</taxon>
        <taxon>Zymobacter group</taxon>
        <taxon>Zymobacter</taxon>
    </lineage>
</organism>
<evidence type="ECO:0000256" key="7">
    <source>
        <dbReference type="ARBA" id="ARBA00023136"/>
    </source>
</evidence>
<keyword evidence="7 8" id="KW-0472">Membrane</keyword>
<proteinExistence type="inferred from homology"/>
<dbReference type="PROSITE" id="PS50928">
    <property type="entry name" value="ABC_TM1"/>
    <property type="match status" value="1"/>
</dbReference>
<evidence type="ECO:0000256" key="5">
    <source>
        <dbReference type="ARBA" id="ARBA00022692"/>
    </source>
</evidence>
<evidence type="ECO:0000259" key="9">
    <source>
        <dbReference type="PROSITE" id="PS50928"/>
    </source>
</evidence>
<dbReference type="EMBL" id="AP018933">
    <property type="protein sequence ID" value="BBG29584.1"/>
    <property type="molecule type" value="Genomic_DNA"/>
</dbReference>
<dbReference type="AlphaFoldDB" id="A0A348HD82"/>
<evidence type="ECO:0000256" key="1">
    <source>
        <dbReference type="ARBA" id="ARBA00004651"/>
    </source>
</evidence>
<evidence type="ECO:0000256" key="8">
    <source>
        <dbReference type="RuleBase" id="RU363032"/>
    </source>
</evidence>
<dbReference type="InterPro" id="IPR035906">
    <property type="entry name" value="MetI-like_sf"/>
</dbReference>
<dbReference type="Proteomes" id="UP000267342">
    <property type="component" value="Chromosome"/>
</dbReference>
<gene>
    <name evidence="10" type="ORF">ZBT109_0808</name>
</gene>
<dbReference type="RefSeq" id="WP_051524222.1">
    <property type="nucleotide sequence ID" value="NZ_AP018933.1"/>
</dbReference>